<dbReference type="PANTHER" id="PTHR21229:SF2">
    <property type="entry name" value="RE59932P"/>
    <property type="match status" value="1"/>
</dbReference>
<gene>
    <name evidence="4" type="ORF">PECAL_3P08670</name>
</gene>
<feature type="compositionally biased region" description="Basic residues" evidence="1">
    <location>
        <begin position="447"/>
        <end position="463"/>
    </location>
</feature>
<dbReference type="PANTHER" id="PTHR21229">
    <property type="entry name" value="LUNG SEVEN TRANSMEMBRANE RECEPTOR"/>
    <property type="match status" value="1"/>
</dbReference>
<feature type="region of interest" description="Disordered" evidence="1">
    <location>
        <begin position="290"/>
        <end position="334"/>
    </location>
</feature>
<feature type="compositionally biased region" description="Basic residues" evidence="1">
    <location>
        <begin position="306"/>
        <end position="327"/>
    </location>
</feature>
<feature type="transmembrane region" description="Helical" evidence="2">
    <location>
        <begin position="172"/>
        <end position="190"/>
    </location>
</feature>
<feature type="region of interest" description="Disordered" evidence="1">
    <location>
        <begin position="440"/>
        <end position="477"/>
    </location>
</feature>
<keyword evidence="2" id="KW-0812">Transmembrane</keyword>
<feature type="signal peptide" evidence="3">
    <location>
        <begin position="1"/>
        <end position="15"/>
    </location>
</feature>
<evidence type="ECO:0008006" key="6">
    <source>
        <dbReference type="Google" id="ProtNLM"/>
    </source>
</evidence>
<evidence type="ECO:0000313" key="4">
    <source>
        <dbReference type="EMBL" id="CAH0370950.1"/>
    </source>
</evidence>
<feature type="transmembrane region" description="Helical" evidence="2">
    <location>
        <begin position="239"/>
        <end position="256"/>
    </location>
</feature>
<feature type="compositionally biased region" description="Gly residues" evidence="1">
    <location>
        <begin position="464"/>
        <end position="477"/>
    </location>
</feature>
<organism evidence="4 5">
    <name type="scientific">Pelagomonas calceolata</name>
    <dbReference type="NCBI Taxonomy" id="35677"/>
    <lineage>
        <taxon>Eukaryota</taxon>
        <taxon>Sar</taxon>
        <taxon>Stramenopiles</taxon>
        <taxon>Ochrophyta</taxon>
        <taxon>Pelagophyceae</taxon>
        <taxon>Pelagomonadales</taxon>
        <taxon>Pelagomonadaceae</taxon>
        <taxon>Pelagomonas</taxon>
    </lineage>
</organism>
<dbReference type="GO" id="GO:0016020">
    <property type="term" value="C:membrane"/>
    <property type="evidence" value="ECO:0007669"/>
    <property type="project" value="InterPro"/>
</dbReference>
<name>A0A8J2WJE7_9STRA</name>
<evidence type="ECO:0000256" key="2">
    <source>
        <dbReference type="SAM" id="Phobius"/>
    </source>
</evidence>
<feature type="transmembrane region" description="Helical" evidence="2">
    <location>
        <begin position="202"/>
        <end position="219"/>
    </location>
</feature>
<feature type="chain" id="PRO_5035260724" description="Intimal thickness related receptor IRP domain-containing protein" evidence="3">
    <location>
        <begin position="16"/>
        <end position="477"/>
    </location>
</feature>
<reference evidence="4" key="1">
    <citation type="submission" date="2021-11" db="EMBL/GenBank/DDBJ databases">
        <authorList>
            <consortium name="Genoscope - CEA"/>
            <person name="William W."/>
        </authorList>
    </citation>
    <scope>NUCLEOTIDE SEQUENCE</scope>
</reference>
<dbReference type="OrthoDB" id="29657at2759"/>
<keyword evidence="5" id="KW-1185">Reference proteome</keyword>
<keyword evidence="3" id="KW-0732">Signal</keyword>
<dbReference type="Proteomes" id="UP000789595">
    <property type="component" value="Unassembled WGS sequence"/>
</dbReference>
<evidence type="ECO:0000256" key="3">
    <source>
        <dbReference type="SAM" id="SignalP"/>
    </source>
</evidence>
<accession>A0A8J2WJE7</accession>
<evidence type="ECO:0000313" key="5">
    <source>
        <dbReference type="Proteomes" id="UP000789595"/>
    </source>
</evidence>
<keyword evidence="2" id="KW-1133">Transmembrane helix</keyword>
<dbReference type="AlphaFoldDB" id="A0A8J2WJE7"/>
<dbReference type="InterPro" id="IPR009637">
    <property type="entry name" value="GPR107/GPR108-like"/>
</dbReference>
<dbReference type="EMBL" id="CAKKNE010000003">
    <property type="protein sequence ID" value="CAH0370950.1"/>
    <property type="molecule type" value="Genomic_DNA"/>
</dbReference>
<evidence type="ECO:0000256" key="1">
    <source>
        <dbReference type="SAM" id="MobiDB-lite"/>
    </source>
</evidence>
<keyword evidence="2" id="KW-0472">Membrane</keyword>
<proteinExistence type="predicted"/>
<dbReference type="GO" id="GO:0005794">
    <property type="term" value="C:Golgi apparatus"/>
    <property type="evidence" value="ECO:0007669"/>
    <property type="project" value="TreeGrafter"/>
</dbReference>
<sequence>MAARRWLLLAAGASASIHDLVVDKDRRALYRIESFCFVEGGVLELDVSDFRVDGRGDPRAGFAMRRAASESAAQQELEESLEAEACILDWTEGARGDGAVFEMDLSDRSKWADTQTLKHVVKAGEEGLYSLVYARCAPDESKDGASSFHLEAKFYNPGPSYLSACEAALPKVFAAFAGLFGLCACVWWFLLCRGGKERVHRVHPLMGVLLILKTLTLAARAARYAAIDRTGSGGGWADAYYVFASLKGVMLFVVRARRESRIVAARPRHRRDARSAGDAPVAARAGHFARGHGLVDRQALPERPGAAHRRRRPRPPGRRQPRARRLRGGGAGVARVAHVARRAAPRGHRLLRGHPHAHRVVDPAPARGGGGGRQGRGHGRQADALPPVLRHGRGLRLLHAHRRLPAGGDAALRVFVAALRLRRGRYFIILRGDGLQVPAARGQPVPRRARRGARGVRPRRGRRGGAGEGGGAGLTRA</sequence>
<feature type="region of interest" description="Disordered" evidence="1">
    <location>
        <begin position="359"/>
        <end position="385"/>
    </location>
</feature>
<comment type="caution">
    <text evidence="4">The sequence shown here is derived from an EMBL/GenBank/DDBJ whole genome shotgun (WGS) entry which is preliminary data.</text>
</comment>
<protein>
    <recommendedName>
        <fullName evidence="6">Intimal thickness related receptor IRP domain-containing protein</fullName>
    </recommendedName>
</protein>